<dbReference type="EMBL" id="JAHWGI010000347">
    <property type="protein sequence ID" value="KAK3913926.1"/>
    <property type="molecule type" value="Genomic_DNA"/>
</dbReference>
<evidence type="ECO:0000313" key="2">
    <source>
        <dbReference type="EMBL" id="KAK3913926.1"/>
    </source>
</evidence>
<accession>A0AAE1LBI1</accession>
<keyword evidence="3" id="KW-1185">Reference proteome</keyword>
<organism evidence="2 3">
    <name type="scientific">Frankliniella fusca</name>
    <dbReference type="NCBI Taxonomy" id="407009"/>
    <lineage>
        <taxon>Eukaryota</taxon>
        <taxon>Metazoa</taxon>
        <taxon>Ecdysozoa</taxon>
        <taxon>Arthropoda</taxon>
        <taxon>Hexapoda</taxon>
        <taxon>Insecta</taxon>
        <taxon>Pterygota</taxon>
        <taxon>Neoptera</taxon>
        <taxon>Paraneoptera</taxon>
        <taxon>Thysanoptera</taxon>
        <taxon>Terebrantia</taxon>
        <taxon>Thripoidea</taxon>
        <taxon>Thripidae</taxon>
        <taxon>Frankliniella</taxon>
    </lineage>
</organism>
<reference evidence="2" key="1">
    <citation type="submission" date="2021-07" db="EMBL/GenBank/DDBJ databases">
        <authorList>
            <person name="Catto M.A."/>
            <person name="Jacobson A."/>
            <person name="Kennedy G."/>
            <person name="Labadie P."/>
            <person name="Hunt B.G."/>
            <person name="Srinivasan R."/>
        </authorList>
    </citation>
    <scope>NUCLEOTIDE SEQUENCE</scope>
    <source>
        <strain evidence="2">PL_HMW_Pooled</strain>
        <tissue evidence="2">Head</tissue>
    </source>
</reference>
<sequence>MPRSKNSVRYKELKKRENTDKIRTYQTAYRKSRREQWNHSQKMLMRSRLARFNNNEATSSQIRKHRRLNSERFSKHVQSVGEEEINQRRKQARKRWNKCVDTFEKEIRDFHTHTCTCCGKLYRFSQLKILNKSFLASRNYDNDFLKNIFWVTDTSEAKFCTSCAKDINKKKIPKLALCNGLDFPKVPDCIKQLNRIEERLLAPRHIFQTIWSVKGPTGQYKTKGGIVNIPVEVDNSVSSIPRPINNSSMIHVRIARKMEYLKDYMSGVVWTQLLYDAAKEFVKTPLAIEENITLSEAWNSNFDDNHEALDIEDEFYNTNAIHETLLMQNENNFAFSGLTDTSIRIAPAQGFRPTSILFDEKCESPHVHMLIWLNNAPRFSPDDLSSKIDVINFVDSIISCSSDNVPEDLIALQTHSHSHTCFKKKKKNGSTKCRFDIPYLPMKETQILGPFSKPMSQKNQKRYSKIMKEIRLLQNDKTSVTLSMDDFLNNLNISYSTYIRAIRSTLTKPQIFFKKKS</sequence>
<name>A0AAE1LBI1_9NEOP</name>
<protein>
    <submittedName>
        <fullName evidence="2">Exodeoxyribonuclease 7 large subunit</fullName>
    </submittedName>
</protein>
<evidence type="ECO:0000259" key="1">
    <source>
        <dbReference type="Pfam" id="PF20209"/>
    </source>
</evidence>
<dbReference type="AlphaFoldDB" id="A0AAE1LBI1"/>
<dbReference type="Pfam" id="PF20209">
    <property type="entry name" value="DUF6570"/>
    <property type="match status" value="1"/>
</dbReference>
<reference evidence="2" key="2">
    <citation type="journal article" date="2023" name="BMC Genomics">
        <title>Pest status, molecular evolution, and epigenetic factors derived from the genome assembly of Frankliniella fusca, a thysanopteran phytovirus vector.</title>
        <authorList>
            <person name="Catto M.A."/>
            <person name="Labadie P.E."/>
            <person name="Jacobson A.L."/>
            <person name="Kennedy G.G."/>
            <person name="Srinivasan R."/>
            <person name="Hunt B.G."/>
        </authorList>
    </citation>
    <scope>NUCLEOTIDE SEQUENCE</scope>
    <source>
        <strain evidence="2">PL_HMW_Pooled</strain>
    </source>
</reference>
<comment type="caution">
    <text evidence="2">The sequence shown here is derived from an EMBL/GenBank/DDBJ whole genome shotgun (WGS) entry which is preliminary data.</text>
</comment>
<gene>
    <name evidence="2" type="ORF">KUF71_004859</name>
</gene>
<dbReference type="InterPro" id="IPR046700">
    <property type="entry name" value="DUF6570"/>
</dbReference>
<evidence type="ECO:0000313" key="3">
    <source>
        <dbReference type="Proteomes" id="UP001219518"/>
    </source>
</evidence>
<feature type="domain" description="DUF6570" evidence="1">
    <location>
        <begin position="169"/>
        <end position="265"/>
    </location>
</feature>
<proteinExistence type="predicted"/>
<dbReference type="Proteomes" id="UP001219518">
    <property type="component" value="Unassembled WGS sequence"/>
</dbReference>